<organism evidence="2 3">
    <name type="scientific">Microvirga alba</name>
    <dbReference type="NCBI Taxonomy" id="2791025"/>
    <lineage>
        <taxon>Bacteria</taxon>
        <taxon>Pseudomonadati</taxon>
        <taxon>Pseudomonadota</taxon>
        <taxon>Alphaproteobacteria</taxon>
        <taxon>Hyphomicrobiales</taxon>
        <taxon>Methylobacteriaceae</taxon>
        <taxon>Microvirga</taxon>
    </lineage>
</organism>
<comment type="caution">
    <text evidence="2">The sequence shown here is derived from an EMBL/GenBank/DDBJ whole genome shotgun (WGS) entry which is preliminary data.</text>
</comment>
<feature type="transmembrane region" description="Helical" evidence="1">
    <location>
        <begin position="74"/>
        <end position="96"/>
    </location>
</feature>
<dbReference type="RefSeq" id="WP_196272851.1">
    <property type="nucleotide sequence ID" value="NZ_JADQDO010000008.1"/>
</dbReference>
<evidence type="ECO:0000313" key="2">
    <source>
        <dbReference type="EMBL" id="MBF9234870.1"/>
    </source>
</evidence>
<feature type="transmembrane region" description="Helical" evidence="1">
    <location>
        <begin position="50"/>
        <end position="68"/>
    </location>
</feature>
<evidence type="ECO:0000256" key="1">
    <source>
        <dbReference type="SAM" id="Phobius"/>
    </source>
</evidence>
<keyword evidence="1" id="KW-1133">Transmembrane helix</keyword>
<name>A0A931BTF0_9HYPH</name>
<evidence type="ECO:0000313" key="3">
    <source>
        <dbReference type="Proteomes" id="UP000599312"/>
    </source>
</evidence>
<feature type="transmembrane region" description="Helical" evidence="1">
    <location>
        <begin position="6"/>
        <end position="29"/>
    </location>
</feature>
<reference evidence="2" key="1">
    <citation type="submission" date="2020-11" db="EMBL/GenBank/DDBJ databases">
        <authorList>
            <person name="Kim M.K."/>
        </authorList>
    </citation>
    <scope>NUCLEOTIDE SEQUENCE</scope>
    <source>
        <strain evidence="2">BT350</strain>
    </source>
</reference>
<proteinExistence type="predicted"/>
<keyword evidence="1" id="KW-0472">Membrane</keyword>
<dbReference type="EMBL" id="JADQDO010000008">
    <property type="protein sequence ID" value="MBF9234870.1"/>
    <property type="molecule type" value="Genomic_DNA"/>
</dbReference>
<protein>
    <submittedName>
        <fullName evidence="2">Uncharacterized protein</fullName>
    </submittedName>
</protein>
<dbReference type="Proteomes" id="UP000599312">
    <property type="component" value="Unassembled WGS sequence"/>
</dbReference>
<gene>
    <name evidence="2" type="ORF">I2H38_15960</name>
</gene>
<dbReference type="AlphaFoldDB" id="A0A931BTF0"/>
<sequence>MGEASIWHGAIVLIFIVLPIVLPIVLKLCGVGAKRIMMKNHVTGQLKSGFYGYSWTYLLFGFWVPLIRGELGVAALHLLFSLVTMGLWQLIVSFLYNKQYTNRLIEKGFRFSETLEKNQLAAASVGVDLAIHQGHAAQA</sequence>
<keyword evidence="1" id="KW-0812">Transmembrane</keyword>
<keyword evidence="3" id="KW-1185">Reference proteome</keyword>
<accession>A0A931BTF0</accession>